<reference evidence="3" key="1">
    <citation type="submission" date="2018-09" db="EMBL/GenBank/DDBJ databases">
        <authorList>
            <person name="Livingstone P.G."/>
            <person name="Whitworth D.E."/>
        </authorList>
    </citation>
    <scope>NUCLEOTIDE SEQUENCE [LARGE SCALE GENOMIC DNA]</scope>
    <source>
        <strain evidence="3">CA051B</strain>
    </source>
</reference>
<protein>
    <submittedName>
        <fullName evidence="2">Uncharacterized protein</fullName>
    </submittedName>
</protein>
<feature type="region of interest" description="Disordered" evidence="1">
    <location>
        <begin position="1"/>
        <end position="59"/>
    </location>
</feature>
<evidence type="ECO:0000256" key="1">
    <source>
        <dbReference type="SAM" id="MobiDB-lite"/>
    </source>
</evidence>
<dbReference type="AlphaFoldDB" id="A0A3A8PPZ2"/>
<gene>
    <name evidence="2" type="ORF">D7V93_16690</name>
</gene>
<feature type="compositionally biased region" description="Basic residues" evidence="1">
    <location>
        <begin position="46"/>
        <end position="59"/>
    </location>
</feature>
<sequence>MAVVINELDITPAPAPAAPASSGPGAGGEAPSASGVQHASDLARALARHRERASRVRAH</sequence>
<comment type="caution">
    <text evidence="2">The sequence shown here is derived from an EMBL/GenBank/DDBJ whole genome shotgun (WGS) entry which is preliminary data.</text>
</comment>
<organism evidence="2 3">
    <name type="scientific">Corallococcus llansteffanensis</name>
    <dbReference type="NCBI Taxonomy" id="2316731"/>
    <lineage>
        <taxon>Bacteria</taxon>
        <taxon>Pseudomonadati</taxon>
        <taxon>Myxococcota</taxon>
        <taxon>Myxococcia</taxon>
        <taxon>Myxococcales</taxon>
        <taxon>Cystobacterineae</taxon>
        <taxon>Myxococcaceae</taxon>
        <taxon>Corallococcus</taxon>
    </lineage>
</organism>
<dbReference type="Proteomes" id="UP000272888">
    <property type="component" value="Unassembled WGS sequence"/>
</dbReference>
<keyword evidence="3" id="KW-1185">Reference proteome</keyword>
<accession>A0A3A8PPZ2</accession>
<evidence type="ECO:0000313" key="3">
    <source>
        <dbReference type="Proteomes" id="UP000272888"/>
    </source>
</evidence>
<proteinExistence type="predicted"/>
<name>A0A3A8PPZ2_9BACT</name>
<dbReference type="RefSeq" id="WP_120644363.1">
    <property type="nucleotide sequence ID" value="NZ_RAWB01000155.1"/>
</dbReference>
<feature type="compositionally biased region" description="Low complexity" evidence="1">
    <location>
        <begin position="18"/>
        <end position="35"/>
    </location>
</feature>
<dbReference type="EMBL" id="RAWB01000155">
    <property type="protein sequence ID" value="RKH58496.1"/>
    <property type="molecule type" value="Genomic_DNA"/>
</dbReference>
<evidence type="ECO:0000313" key="2">
    <source>
        <dbReference type="EMBL" id="RKH58496.1"/>
    </source>
</evidence>